<dbReference type="InterPro" id="IPR002942">
    <property type="entry name" value="S4_RNA-bd"/>
</dbReference>
<evidence type="ECO:0000256" key="1">
    <source>
        <dbReference type="PROSITE-ProRule" id="PRU00182"/>
    </source>
</evidence>
<dbReference type="SUPFAM" id="SSF55174">
    <property type="entry name" value="Alpha-L RNA-binding motif"/>
    <property type="match status" value="1"/>
</dbReference>
<evidence type="ECO:0000259" key="2">
    <source>
        <dbReference type="SMART" id="SM00363"/>
    </source>
</evidence>
<dbReference type="PROSITE" id="PS50889">
    <property type="entry name" value="S4"/>
    <property type="match status" value="1"/>
</dbReference>
<gene>
    <name evidence="3" type="ORF">D3874_14870</name>
</gene>
<dbReference type="GO" id="GO:0003723">
    <property type="term" value="F:RNA binding"/>
    <property type="evidence" value="ECO:0007669"/>
    <property type="project" value="UniProtKB-KW"/>
</dbReference>
<proteinExistence type="predicted"/>
<dbReference type="RefSeq" id="WP_119778777.1">
    <property type="nucleotide sequence ID" value="NZ_QYUK01000011.1"/>
</dbReference>
<organism evidence="3 4">
    <name type="scientific">Oleomonas cavernae</name>
    <dbReference type="NCBI Taxonomy" id="2320859"/>
    <lineage>
        <taxon>Bacteria</taxon>
        <taxon>Pseudomonadati</taxon>
        <taxon>Pseudomonadota</taxon>
        <taxon>Alphaproteobacteria</taxon>
        <taxon>Acetobacterales</taxon>
        <taxon>Acetobacteraceae</taxon>
        <taxon>Oleomonas</taxon>
    </lineage>
</organism>
<dbReference type="SMART" id="SM00363">
    <property type="entry name" value="S4"/>
    <property type="match status" value="1"/>
</dbReference>
<accession>A0A418WDP8</accession>
<sequence>MADGAGPSLRLDKWLWHARFVKTRGLGADHAERGRVRLNGQPALKAHQAIRIGDVLTLGFLPQVRVVRVLGLGVRRGPAPEAQGLYLDITPAAEPRDS</sequence>
<feature type="domain" description="RNA-binding S4" evidence="2">
    <location>
        <begin position="9"/>
        <end position="71"/>
    </location>
</feature>
<protein>
    <submittedName>
        <fullName evidence="3">RNA-binding S4 domain-containing protein</fullName>
    </submittedName>
</protein>
<evidence type="ECO:0000313" key="4">
    <source>
        <dbReference type="Proteomes" id="UP000284605"/>
    </source>
</evidence>
<keyword evidence="4" id="KW-1185">Reference proteome</keyword>
<comment type="caution">
    <text evidence="3">The sequence shown here is derived from an EMBL/GenBank/DDBJ whole genome shotgun (WGS) entry which is preliminary data.</text>
</comment>
<evidence type="ECO:0000313" key="3">
    <source>
        <dbReference type="EMBL" id="RJF88141.1"/>
    </source>
</evidence>
<dbReference type="EMBL" id="QYUK01000011">
    <property type="protein sequence ID" value="RJF88141.1"/>
    <property type="molecule type" value="Genomic_DNA"/>
</dbReference>
<dbReference type="InterPro" id="IPR036986">
    <property type="entry name" value="S4_RNA-bd_sf"/>
</dbReference>
<dbReference type="AlphaFoldDB" id="A0A418WDP8"/>
<name>A0A418WDP8_9PROT</name>
<dbReference type="Proteomes" id="UP000284605">
    <property type="component" value="Unassembled WGS sequence"/>
</dbReference>
<keyword evidence="1" id="KW-0694">RNA-binding</keyword>
<dbReference type="CDD" id="cd00165">
    <property type="entry name" value="S4"/>
    <property type="match status" value="1"/>
</dbReference>
<dbReference type="OrthoDB" id="9797176at2"/>
<reference evidence="3 4" key="1">
    <citation type="submission" date="2018-09" db="EMBL/GenBank/DDBJ databases">
        <authorList>
            <person name="Zhu H."/>
        </authorList>
    </citation>
    <scope>NUCLEOTIDE SEQUENCE [LARGE SCALE GENOMIC DNA]</scope>
    <source>
        <strain evidence="3 4">K1W22B-8</strain>
    </source>
</reference>
<dbReference type="Pfam" id="PF01479">
    <property type="entry name" value="S4"/>
    <property type="match status" value="1"/>
</dbReference>
<dbReference type="Gene3D" id="3.10.290.10">
    <property type="entry name" value="RNA-binding S4 domain"/>
    <property type="match status" value="1"/>
</dbReference>